<dbReference type="SMART" id="SM00322">
    <property type="entry name" value="KH"/>
    <property type="match status" value="1"/>
</dbReference>
<dbReference type="Proteomes" id="UP000292447">
    <property type="component" value="Chromosome II"/>
</dbReference>
<evidence type="ECO:0000313" key="3">
    <source>
        <dbReference type="EMBL" id="QBM87104.1"/>
    </source>
</evidence>
<reference evidence="4" key="1">
    <citation type="submission" date="2019-03" db="EMBL/GenBank/DDBJ databases">
        <title>Snf2 controls pulcherriminic acid biosynthesis and connects pigmentation and antifungal activity of the yeast Metschnikowia pulcherrima.</title>
        <authorList>
            <person name="Gore-Lloyd D."/>
            <person name="Sumann I."/>
            <person name="Brachmann A.O."/>
            <person name="Schneeberger K."/>
            <person name="Ortiz-Merino R.A."/>
            <person name="Moreno-Beltran M."/>
            <person name="Schlaefli M."/>
            <person name="Kirner P."/>
            <person name="Santos Kron A."/>
            <person name="Wolfe K.H."/>
            <person name="Piel J."/>
            <person name="Ahrens C.H."/>
            <person name="Henk D."/>
            <person name="Freimoser F.M."/>
        </authorList>
    </citation>
    <scope>NUCLEOTIDE SEQUENCE [LARGE SCALE GENOMIC DNA]</scope>
    <source>
        <strain evidence="4">APC 1.2</strain>
    </source>
</reference>
<dbReference type="InterPro" id="IPR004087">
    <property type="entry name" value="KH_dom"/>
</dbReference>
<dbReference type="CDD" id="cd00105">
    <property type="entry name" value="KH-I"/>
    <property type="match status" value="1"/>
</dbReference>
<accession>A0A4P6XN78</accession>
<dbReference type="InterPro" id="IPR004088">
    <property type="entry name" value="KH_dom_type_1"/>
</dbReference>
<feature type="compositionally biased region" description="Polar residues" evidence="1">
    <location>
        <begin position="158"/>
        <end position="184"/>
    </location>
</feature>
<feature type="region of interest" description="Disordered" evidence="1">
    <location>
        <begin position="221"/>
        <end position="251"/>
    </location>
</feature>
<feature type="region of interest" description="Disordered" evidence="1">
    <location>
        <begin position="154"/>
        <end position="186"/>
    </location>
</feature>
<dbReference type="InterPro" id="IPR036612">
    <property type="entry name" value="KH_dom_type_1_sf"/>
</dbReference>
<feature type="compositionally biased region" description="Basic and acidic residues" evidence="1">
    <location>
        <begin position="221"/>
        <end position="230"/>
    </location>
</feature>
<keyword evidence="4" id="KW-1185">Reference proteome</keyword>
<proteinExistence type="predicted"/>
<gene>
    <name evidence="3" type="primary">MPUL0B03030</name>
    <name evidence="3" type="ORF">METSCH_B03030</name>
</gene>
<dbReference type="AlphaFoldDB" id="A0A4P6XN78"/>
<dbReference type="SUPFAM" id="SSF54791">
    <property type="entry name" value="Eukaryotic type KH-domain (KH-domain type I)"/>
    <property type="match status" value="1"/>
</dbReference>
<dbReference type="Gene3D" id="3.30.1370.10">
    <property type="entry name" value="K Homology domain, type 1"/>
    <property type="match status" value="1"/>
</dbReference>
<sequence length="345" mass="39226">MYSLENLHNIEVLVFSNYAFSLEVLMDEHETPAKMVRISLTTHEVILAIAVWEKRFGFMIRPQRPETHVSFKKLAPGSWRVALQGSRENLLKILQATNFEVIRFLVSGYSTQDQSPEDSFFGYSVRVPLTRLASKLDIFLKELDRTTQLLELDEEASPSYSSQHQHTQGTFGNDGYSDQSQSITDSEEMMENHANVAVTLPLTISSSHGYQGFQRPSALDLREGVSRDESSTWSRISPRAQEASARFTETTATHNSENTNYIKELIRLSKCEVSAIVGPQCRRIDMIQNATHCRISILPVTLESMNARSRTHDFPQTISLTGRPHQVSQAKIMIRRALLEYRSKQ</sequence>
<dbReference type="EMBL" id="CP034457">
    <property type="protein sequence ID" value="QBM87104.1"/>
    <property type="molecule type" value="Genomic_DNA"/>
</dbReference>
<dbReference type="Pfam" id="PF00013">
    <property type="entry name" value="KH_1"/>
    <property type="match status" value="1"/>
</dbReference>
<protein>
    <submittedName>
        <fullName evidence="3">KH domain-containing protein</fullName>
    </submittedName>
</protein>
<dbReference type="GO" id="GO:0003723">
    <property type="term" value="F:RNA binding"/>
    <property type="evidence" value="ECO:0007669"/>
    <property type="project" value="InterPro"/>
</dbReference>
<evidence type="ECO:0000313" key="4">
    <source>
        <dbReference type="Proteomes" id="UP000292447"/>
    </source>
</evidence>
<organism evidence="3 4">
    <name type="scientific">Metschnikowia aff. pulcherrima</name>
    <dbReference type="NCBI Taxonomy" id="2163413"/>
    <lineage>
        <taxon>Eukaryota</taxon>
        <taxon>Fungi</taxon>
        <taxon>Dikarya</taxon>
        <taxon>Ascomycota</taxon>
        <taxon>Saccharomycotina</taxon>
        <taxon>Pichiomycetes</taxon>
        <taxon>Metschnikowiaceae</taxon>
        <taxon>Metschnikowia</taxon>
    </lineage>
</organism>
<name>A0A4P6XN78_9ASCO</name>
<evidence type="ECO:0000259" key="2">
    <source>
        <dbReference type="SMART" id="SM00322"/>
    </source>
</evidence>
<feature type="domain" description="K Homology" evidence="2">
    <location>
        <begin position="260"/>
        <end position="339"/>
    </location>
</feature>
<evidence type="ECO:0000256" key="1">
    <source>
        <dbReference type="SAM" id="MobiDB-lite"/>
    </source>
</evidence>